<keyword evidence="2" id="KW-1133">Transmembrane helix</keyword>
<feature type="transmembrane region" description="Helical" evidence="2">
    <location>
        <begin position="521"/>
        <end position="541"/>
    </location>
</feature>
<keyword evidence="2" id="KW-0472">Membrane</keyword>
<comment type="caution">
    <text evidence="3">The sequence shown here is derived from an EMBL/GenBank/DDBJ whole genome shotgun (WGS) entry which is preliminary data.</text>
</comment>
<dbReference type="EMBL" id="PCYK01000012">
    <property type="protein sequence ID" value="PIR46093.1"/>
    <property type="molecule type" value="Genomic_DNA"/>
</dbReference>
<proteinExistence type="predicted"/>
<accession>A0A2H0RHX5</accession>
<dbReference type="Proteomes" id="UP000230431">
    <property type="component" value="Unassembled WGS sequence"/>
</dbReference>
<sequence length="617" mass="65385">MINSTVKKLLILVLFTGLFAVSVIPVSAEEVVVEPVEITVVEEIAEATSTEPLAEIITESASVEIIEVQLMTETAPVTMPVEAVAFHANAAVTKAAEDNLAVSAEQGQDTSGPDAIPTDNLAVSAETEFTANPGVAADNLAISVEIDFNTLALPPPGTSDLLAISSENSFTTSNLPPTSDNLAVSGENRFTTNTNGGGGPGPSPVDTLTISAENNFNTTTGGVSGNDTLTISDENNFTTTIGGGGPGPNPVDTLTISAENNFTTTGLPTDSTLTISEENNFTTTMGGGGPGPDPDPDPTLTISAENNFTTTTGGGGGGEDPNLSISEEMSFTTTSGGGGGGGGCLNCGGSGSTIVPTSEFRCELYLKDYIKFGRANNRFEVIKLQVFLRVFEGFTDLPITGVYDLATFRAVEIFQQRYLRDVLTPWGIGDPTGYVYITTRLAINHLYCGQDTANDLDLRYRFEQEYRRAIIDLDLELPAELEDGYSVSTTTATTTTSVVKENFLLAGLGNLFDFIGANLCWLLNLLLLLIILFLLWLLWLVTKDEQEKEVPIDRVSSLNNSSFFPGAVPLSEVLTREDEEVLAELAEQEETILPAANNNPDQEAIPLGPEGGSAEER</sequence>
<evidence type="ECO:0008006" key="5">
    <source>
        <dbReference type="Google" id="ProtNLM"/>
    </source>
</evidence>
<protein>
    <recommendedName>
        <fullName evidence="5">Peptidoglycan binding-like domain-containing protein</fullName>
    </recommendedName>
</protein>
<name>A0A2H0RHX5_9BACT</name>
<reference evidence="3 4" key="1">
    <citation type="submission" date="2017-09" db="EMBL/GenBank/DDBJ databases">
        <title>Depth-based differentiation of microbial function through sediment-hosted aquifers and enrichment of novel symbionts in the deep terrestrial subsurface.</title>
        <authorList>
            <person name="Probst A.J."/>
            <person name="Ladd B."/>
            <person name="Jarett J.K."/>
            <person name="Geller-Mcgrath D.E."/>
            <person name="Sieber C.M."/>
            <person name="Emerson J.B."/>
            <person name="Anantharaman K."/>
            <person name="Thomas B.C."/>
            <person name="Malmstrom R."/>
            <person name="Stieglmeier M."/>
            <person name="Klingl A."/>
            <person name="Woyke T."/>
            <person name="Ryan C.M."/>
            <person name="Banfield J.F."/>
        </authorList>
    </citation>
    <scope>NUCLEOTIDE SEQUENCE [LARGE SCALE GENOMIC DNA]</scope>
    <source>
        <strain evidence="3">CG10_big_fil_rev_8_21_14_0_10_49_38</strain>
    </source>
</reference>
<feature type="compositionally biased region" description="Polar residues" evidence="1">
    <location>
        <begin position="169"/>
        <end position="182"/>
    </location>
</feature>
<keyword evidence="2" id="KW-0812">Transmembrane</keyword>
<evidence type="ECO:0000313" key="3">
    <source>
        <dbReference type="EMBL" id="PIR46093.1"/>
    </source>
</evidence>
<dbReference type="AlphaFoldDB" id="A0A2H0RHX5"/>
<evidence type="ECO:0000256" key="2">
    <source>
        <dbReference type="SAM" id="Phobius"/>
    </source>
</evidence>
<evidence type="ECO:0000256" key="1">
    <source>
        <dbReference type="SAM" id="MobiDB-lite"/>
    </source>
</evidence>
<gene>
    <name evidence="3" type="ORF">COV08_01600</name>
</gene>
<feature type="region of interest" description="Disordered" evidence="1">
    <location>
        <begin position="591"/>
        <end position="617"/>
    </location>
</feature>
<dbReference type="InterPro" id="IPR036366">
    <property type="entry name" value="PGBDSf"/>
</dbReference>
<dbReference type="Gene3D" id="1.10.101.10">
    <property type="entry name" value="PGBD-like superfamily/PGBD"/>
    <property type="match status" value="1"/>
</dbReference>
<evidence type="ECO:0000313" key="4">
    <source>
        <dbReference type="Proteomes" id="UP000230431"/>
    </source>
</evidence>
<feature type="region of interest" description="Disordered" evidence="1">
    <location>
        <begin position="169"/>
        <end position="206"/>
    </location>
</feature>
<organism evidence="3 4">
    <name type="scientific">Candidatus Vogelbacteria bacterium CG10_big_fil_rev_8_21_14_0_10_49_38</name>
    <dbReference type="NCBI Taxonomy" id="1975043"/>
    <lineage>
        <taxon>Bacteria</taxon>
        <taxon>Candidatus Vogeliibacteriota</taxon>
    </lineage>
</organism>